<dbReference type="InterPro" id="IPR000394">
    <property type="entry name" value="RNA_pol_sigma_54"/>
</dbReference>
<dbReference type="InterPro" id="IPR007634">
    <property type="entry name" value="RNA_pol_sigma_54_DNA-bd"/>
</dbReference>
<keyword evidence="8 9" id="KW-0804">Transcription</keyword>
<evidence type="ECO:0000256" key="10">
    <source>
        <dbReference type="SAM" id="MobiDB-lite"/>
    </source>
</evidence>
<dbReference type="EMBL" id="CP028901">
    <property type="protein sequence ID" value="AWB34800.1"/>
    <property type="molecule type" value="Genomic_DNA"/>
</dbReference>
<keyword evidence="4 9" id="KW-0548">Nucleotidyltransferase</keyword>
<dbReference type="PANTHER" id="PTHR32248:SF4">
    <property type="entry name" value="RNA POLYMERASE SIGMA-54 FACTOR"/>
    <property type="match status" value="1"/>
</dbReference>
<dbReference type="Pfam" id="PF04552">
    <property type="entry name" value="Sigma54_DBD"/>
    <property type="match status" value="1"/>
</dbReference>
<keyword evidence="3 9" id="KW-0808">Transferase</keyword>
<evidence type="ECO:0000256" key="6">
    <source>
        <dbReference type="ARBA" id="ARBA00023082"/>
    </source>
</evidence>
<evidence type="ECO:0000313" key="14">
    <source>
        <dbReference type="Proteomes" id="UP000244571"/>
    </source>
</evidence>
<keyword evidence="14" id="KW-1185">Reference proteome</keyword>
<dbReference type="GO" id="GO:0001216">
    <property type="term" value="F:DNA-binding transcription activator activity"/>
    <property type="evidence" value="ECO:0007669"/>
    <property type="project" value="InterPro"/>
</dbReference>
<evidence type="ECO:0000256" key="9">
    <source>
        <dbReference type="PIRNR" id="PIRNR000774"/>
    </source>
</evidence>
<dbReference type="Proteomes" id="UP000244571">
    <property type="component" value="Chromosome"/>
</dbReference>
<dbReference type="NCBIfam" id="NF009118">
    <property type="entry name" value="PRK12469.1"/>
    <property type="match status" value="1"/>
</dbReference>
<dbReference type="NCBIfam" id="TIGR02395">
    <property type="entry name" value="rpoN_sigma"/>
    <property type="match status" value="1"/>
</dbReference>
<evidence type="ECO:0000256" key="8">
    <source>
        <dbReference type="ARBA" id="ARBA00023163"/>
    </source>
</evidence>
<evidence type="ECO:0000259" key="11">
    <source>
        <dbReference type="Pfam" id="PF04552"/>
    </source>
</evidence>
<dbReference type="Pfam" id="PF04963">
    <property type="entry name" value="Sigma54_CBD"/>
    <property type="match status" value="1"/>
</dbReference>
<evidence type="ECO:0000256" key="7">
    <source>
        <dbReference type="ARBA" id="ARBA00023125"/>
    </source>
</evidence>
<keyword evidence="5 9" id="KW-0805">Transcription regulation</keyword>
<evidence type="ECO:0000256" key="2">
    <source>
        <dbReference type="ARBA" id="ARBA00022478"/>
    </source>
</evidence>
<dbReference type="KEGG" id="boz:DBV39_14910"/>
<keyword evidence="2 9" id="KW-0240">DNA-directed RNA polymerase</keyword>
<feature type="compositionally biased region" description="Basic and acidic residues" evidence="10">
    <location>
        <begin position="88"/>
        <end position="106"/>
    </location>
</feature>
<dbReference type="PANTHER" id="PTHR32248">
    <property type="entry name" value="RNA POLYMERASE SIGMA-54 FACTOR"/>
    <property type="match status" value="1"/>
</dbReference>
<dbReference type="PRINTS" id="PR00045">
    <property type="entry name" value="SIGMA54FCT"/>
</dbReference>
<dbReference type="InterPro" id="IPR007046">
    <property type="entry name" value="RNA_pol_sigma_54_core-bd"/>
</dbReference>
<dbReference type="OrthoDB" id="9814402at2"/>
<dbReference type="InterPro" id="IPR038709">
    <property type="entry name" value="RpoN_core-bd_sf"/>
</dbReference>
<evidence type="ECO:0000256" key="3">
    <source>
        <dbReference type="ARBA" id="ARBA00022679"/>
    </source>
</evidence>
<comment type="similarity">
    <text evidence="1 9">Belongs to the sigma-54 factor family.</text>
</comment>
<keyword evidence="7 9" id="KW-0238">DNA-binding</keyword>
<reference evidence="13 14" key="1">
    <citation type="submission" date="2018-04" db="EMBL/GenBank/DDBJ databases">
        <title>Bordetella sp. HZ20 isolated from seawater.</title>
        <authorList>
            <person name="Sun C."/>
        </authorList>
    </citation>
    <scope>NUCLEOTIDE SEQUENCE [LARGE SCALE GENOMIC DNA]</scope>
    <source>
        <strain evidence="13 14">HZ20</strain>
    </source>
</reference>
<evidence type="ECO:0000256" key="4">
    <source>
        <dbReference type="ARBA" id="ARBA00022695"/>
    </source>
</evidence>
<comment type="function">
    <text evidence="9">Sigma factors are initiation factors that promote the attachment of RNA polymerase to specific initiation sites and are then released.</text>
</comment>
<dbReference type="Pfam" id="PF00309">
    <property type="entry name" value="Sigma54_AID"/>
    <property type="match status" value="1"/>
</dbReference>
<evidence type="ECO:0000313" key="13">
    <source>
        <dbReference type="EMBL" id="AWB34800.1"/>
    </source>
</evidence>
<proteinExistence type="inferred from homology"/>
<organism evidence="13 14">
    <name type="scientific">Orrella marina</name>
    <dbReference type="NCBI Taxonomy" id="2163011"/>
    <lineage>
        <taxon>Bacteria</taxon>
        <taxon>Pseudomonadati</taxon>
        <taxon>Pseudomonadota</taxon>
        <taxon>Betaproteobacteria</taxon>
        <taxon>Burkholderiales</taxon>
        <taxon>Alcaligenaceae</taxon>
        <taxon>Orrella</taxon>
    </lineage>
</organism>
<dbReference type="GO" id="GO:0003677">
    <property type="term" value="F:DNA binding"/>
    <property type="evidence" value="ECO:0007669"/>
    <property type="project" value="UniProtKB-KW"/>
</dbReference>
<dbReference type="PIRSF" id="PIRSF000774">
    <property type="entry name" value="RpoN"/>
    <property type="match status" value="1"/>
</dbReference>
<name>A0A2R4XLX2_9BURK</name>
<dbReference type="Gene3D" id="1.10.10.60">
    <property type="entry name" value="Homeodomain-like"/>
    <property type="match status" value="1"/>
</dbReference>
<protein>
    <recommendedName>
        <fullName evidence="9">RNA polymerase sigma-54 factor</fullName>
    </recommendedName>
</protein>
<keyword evidence="6 9" id="KW-0731">Sigma factor</keyword>
<evidence type="ECO:0000256" key="5">
    <source>
        <dbReference type="ARBA" id="ARBA00023015"/>
    </source>
</evidence>
<dbReference type="Gene3D" id="1.10.10.1330">
    <property type="entry name" value="RNA polymerase sigma-54 factor, core-binding domain"/>
    <property type="match status" value="1"/>
</dbReference>
<feature type="domain" description="RNA polymerase sigma factor 54 core-binding" evidence="12">
    <location>
        <begin position="103"/>
        <end position="299"/>
    </location>
</feature>
<dbReference type="AlphaFoldDB" id="A0A2R4XLX2"/>
<dbReference type="GO" id="GO:0016987">
    <property type="term" value="F:sigma factor activity"/>
    <property type="evidence" value="ECO:0007669"/>
    <property type="project" value="UniProtKB-KW"/>
</dbReference>
<accession>A0A2R4XLX2</accession>
<dbReference type="PROSITE" id="PS50044">
    <property type="entry name" value="SIGMA54_3"/>
    <property type="match status" value="1"/>
</dbReference>
<dbReference type="GO" id="GO:0000428">
    <property type="term" value="C:DNA-directed RNA polymerase complex"/>
    <property type="evidence" value="ECO:0007669"/>
    <property type="project" value="UniProtKB-KW"/>
</dbReference>
<gene>
    <name evidence="13" type="primary">rpoN</name>
    <name evidence="13" type="ORF">DBV39_14910</name>
</gene>
<sequence length="475" mass="52249">MSRQSLELRMGQHLTLTPALQQSIRLLQLSTLDLELEVARALAENPLLDTPEPSEAADTGTDGNDIPVQTIEAEPSPQTAAETPAGGLRRERDDEQLERPESAGEISLREHLLQQLGTTHVSERDAALVSLLIDDLNDDGMMESSLPEVLSMLDPQTGVELDELAAALRLLQSFDPPGVGARDLSECLLLQLEQPDLAVLPVFADEQVLALGREICQHHLDTLATGNLGRLREQLDCPADLLQQACTGIRRLNPRPASQWTRPAADFAVPDVIARRTAKGWQIQLNESVVPKLCINEVYAQALGSARSGEHTALHGQLQEARWLIRNVSQRFETIMRVSQAIADHQQAFFDEGWGAIRPLTLREISGELGLHESTVSRATTQKFMLTPFGTVELKRFFGGGLSTEGREATSSTAVQSRIKGFIQSEDRAKPLSDAQLVKLLEEQGITIARRTVAKYREQMRIPTASLRKSQASIV</sequence>
<dbReference type="RefSeq" id="WP_108622210.1">
    <property type="nucleotide sequence ID" value="NZ_CP028901.1"/>
</dbReference>
<dbReference type="PROSITE" id="PS00718">
    <property type="entry name" value="SIGMA54_2"/>
    <property type="match status" value="1"/>
</dbReference>
<feature type="region of interest" description="Disordered" evidence="10">
    <location>
        <begin position="45"/>
        <end position="106"/>
    </location>
</feature>
<dbReference type="GO" id="GO:0016779">
    <property type="term" value="F:nucleotidyltransferase activity"/>
    <property type="evidence" value="ECO:0007669"/>
    <property type="project" value="UniProtKB-KW"/>
</dbReference>
<dbReference type="GO" id="GO:0006352">
    <property type="term" value="P:DNA-templated transcription initiation"/>
    <property type="evidence" value="ECO:0007669"/>
    <property type="project" value="InterPro"/>
</dbReference>
<evidence type="ECO:0000259" key="12">
    <source>
        <dbReference type="Pfam" id="PF04963"/>
    </source>
</evidence>
<evidence type="ECO:0000256" key="1">
    <source>
        <dbReference type="ARBA" id="ARBA00008798"/>
    </source>
</evidence>
<feature type="domain" description="RNA polymerase sigma factor 54 DNA-binding" evidence="11">
    <location>
        <begin position="314"/>
        <end position="469"/>
    </location>
</feature>